<dbReference type="SUPFAM" id="SSF48726">
    <property type="entry name" value="Immunoglobulin"/>
    <property type="match status" value="2"/>
</dbReference>
<name>A0ABP1Q9G9_9HEXA</name>
<dbReference type="InterPro" id="IPR036179">
    <property type="entry name" value="Ig-like_dom_sf"/>
</dbReference>
<dbReference type="EMBL" id="CAXLJM020000027">
    <property type="protein sequence ID" value="CAL8094531.1"/>
    <property type="molecule type" value="Genomic_DNA"/>
</dbReference>
<comment type="caution">
    <text evidence="4">The sequence shown here is derived from an EMBL/GenBank/DDBJ whole genome shotgun (WGS) entry which is preliminary data.</text>
</comment>
<dbReference type="PANTHER" id="PTHR10075:SF100">
    <property type="entry name" value="FASCICLIN-2"/>
    <property type="match status" value="1"/>
</dbReference>
<evidence type="ECO:0000313" key="5">
    <source>
        <dbReference type="Proteomes" id="UP001642540"/>
    </source>
</evidence>
<evidence type="ECO:0000313" key="4">
    <source>
        <dbReference type="EMBL" id="CAL8094531.1"/>
    </source>
</evidence>
<evidence type="ECO:0000256" key="1">
    <source>
        <dbReference type="ARBA" id="ARBA00023319"/>
    </source>
</evidence>
<keyword evidence="1" id="KW-0393">Immunoglobulin domain</keyword>
<dbReference type="InterPro" id="IPR007110">
    <property type="entry name" value="Ig-like_dom"/>
</dbReference>
<sequence>MDLQRIVLWSALILTTAKFVSSNDKYKQQTAVEGSSYKMKCVDADTYPSRPYIIWTVNGKPPRGPKYKFLTDGLVIRNVTAEDALVNYTCTLLDRVSLSPIQSETLKLKTHQRSGKLLENQAVVSKTGRLKIWGVVNQSKTLHCVMYSRPSPTFQWRNEEITGDEITNTPDLYTIEEADGISNLTIFIRNDSMFAEYVCQGSNNLGSSAQHFLLVKGYKPIAPFIFPVFIGKDRVTFKVKSHMDKGANNAMEVLPILNYVVQLKTGNLNDAGSSDTDLVHTIWISLPEADQGHGGLPFIFNHGGGTLEVKQLKENTTYLVRSAVGNAAALSDFSPAVRVTTEASLVNVSPKSDYKDLQSNTDSLHGGTKDRSEYGRATEEIKVKSKLGMTTDETINSTCTNPRFRKTVIITTISTTLIEDNTGTGIGNSSLLIKKRVEEDTTINRENLCAL</sequence>
<gene>
    <name evidence="4" type="ORF">ODALV1_LOCUS8808</name>
</gene>
<evidence type="ECO:0000256" key="2">
    <source>
        <dbReference type="SAM" id="SignalP"/>
    </source>
</evidence>
<dbReference type="InterPro" id="IPR003599">
    <property type="entry name" value="Ig_sub"/>
</dbReference>
<feature type="chain" id="PRO_5046614484" description="Ig-like domain-containing protein" evidence="2">
    <location>
        <begin position="23"/>
        <end position="451"/>
    </location>
</feature>
<reference evidence="4 5" key="1">
    <citation type="submission" date="2024-08" db="EMBL/GenBank/DDBJ databases">
        <authorList>
            <person name="Cucini C."/>
            <person name="Frati F."/>
        </authorList>
    </citation>
    <scope>NUCLEOTIDE SEQUENCE [LARGE SCALE GENOMIC DNA]</scope>
</reference>
<feature type="signal peptide" evidence="2">
    <location>
        <begin position="1"/>
        <end position="22"/>
    </location>
</feature>
<dbReference type="Gene3D" id="2.60.40.10">
    <property type="entry name" value="Immunoglobulins"/>
    <property type="match status" value="3"/>
</dbReference>
<dbReference type="SMART" id="SM00409">
    <property type="entry name" value="IG"/>
    <property type="match status" value="2"/>
</dbReference>
<organism evidence="4 5">
    <name type="scientific">Orchesella dallaii</name>
    <dbReference type="NCBI Taxonomy" id="48710"/>
    <lineage>
        <taxon>Eukaryota</taxon>
        <taxon>Metazoa</taxon>
        <taxon>Ecdysozoa</taxon>
        <taxon>Arthropoda</taxon>
        <taxon>Hexapoda</taxon>
        <taxon>Collembola</taxon>
        <taxon>Entomobryomorpha</taxon>
        <taxon>Entomobryoidea</taxon>
        <taxon>Orchesellidae</taxon>
        <taxon>Orchesellinae</taxon>
        <taxon>Orchesella</taxon>
    </lineage>
</organism>
<dbReference type="CDD" id="cd00096">
    <property type="entry name" value="Ig"/>
    <property type="match status" value="1"/>
</dbReference>
<accession>A0ABP1Q9G9</accession>
<dbReference type="PANTHER" id="PTHR10075">
    <property type="entry name" value="BASIGIN RELATED"/>
    <property type="match status" value="1"/>
</dbReference>
<protein>
    <recommendedName>
        <fullName evidence="3">Ig-like domain-containing protein</fullName>
    </recommendedName>
</protein>
<dbReference type="Proteomes" id="UP001642540">
    <property type="component" value="Unassembled WGS sequence"/>
</dbReference>
<feature type="domain" description="Ig-like" evidence="3">
    <location>
        <begin position="17"/>
        <end position="107"/>
    </location>
</feature>
<keyword evidence="5" id="KW-1185">Reference proteome</keyword>
<dbReference type="InterPro" id="IPR013783">
    <property type="entry name" value="Ig-like_fold"/>
</dbReference>
<evidence type="ECO:0000259" key="3">
    <source>
        <dbReference type="PROSITE" id="PS50835"/>
    </source>
</evidence>
<keyword evidence="2" id="KW-0732">Signal</keyword>
<proteinExistence type="predicted"/>
<dbReference type="PROSITE" id="PS50835">
    <property type="entry name" value="IG_LIKE"/>
    <property type="match status" value="1"/>
</dbReference>